<keyword evidence="2" id="KW-1185">Reference proteome</keyword>
<evidence type="ECO:0000313" key="2">
    <source>
        <dbReference type="Proteomes" id="UP000298663"/>
    </source>
</evidence>
<dbReference type="Proteomes" id="UP000298663">
    <property type="component" value="Unassembled WGS sequence"/>
</dbReference>
<comment type="caution">
    <text evidence="1">The sequence shown here is derived from an EMBL/GenBank/DDBJ whole genome shotgun (WGS) entry which is preliminary data.</text>
</comment>
<dbReference type="EMBL" id="AZBU02000008">
    <property type="protein sequence ID" value="TKR68521.1"/>
    <property type="molecule type" value="Genomic_DNA"/>
</dbReference>
<gene>
    <name evidence="1" type="ORF">L596_024491</name>
</gene>
<dbReference type="AlphaFoldDB" id="A0A4U5MGY1"/>
<reference evidence="1 2" key="1">
    <citation type="journal article" date="2015" name="Genome Biol.">
        <title>Comparative genomics of Steinernema reveals deeply conserved gene regulatory networks.</title>
        <authorList>
            <person name="Dillman A.R."/>
            <person name="Macchietto M."/>
            <person name="Porter C.F."/>
            <person name="Rogers A."/>
            <person name="Williams B."/>
            <person name="Antoshechkin I."/>
            <person name="Lee M.M."/>
            <person name="Goodwin Z."/>
            <person name="Lu X."/>
            <person name="Lewis E.E."/>
            <person name="Goodrich-Blair H."/>
            <person name="Stock S.P."/>
            <person name="Adams B.J."/>
            <person name="Sternberg P.W."/>
            <person name="Mortazavi A."/>
        </authorList>
    </citation>
    <scope>NUCLEOTIDE SEQUENCE [LARGE SCALE GENOMIC DNA]</scope>
    <source>
        <strain evidence="1 2">ALL</strain>
    </source>
</reference>
<reference evidence="1 2" key="2">
    <citation type="journal article" date="2019" name="G3 (Bethesda)">
        <title>Hybrid Assembly of the Genome of the Entomopathogenic Nematode Steinernema carpocapsae Identifies the X-Chromosome.</title>
        <authorList>
            <person name="Serra L."/>
            <person name="Macchietto M."/>
            <person name="Macias-Munoz A."/>
            <person name="McGill C.J."/>
            <person name="Rodriguez I.M."/>
            <person name="Rodriguez B."/>
            <person name="Murad R."/>
            <person name="Mortazavi A."/>
        </authorList>
    </citation>
    <scope>NUCLEOTIDE SEQUENCE [LARGE SCALE GENOMIC DNA]</scope>
    <source>
        <strain evidence="1 2">ALL</strain>
    </source>
</reference>
<sequence>MNSPVTLNASKQKEFTVPGDAECMRFATTKRASVWKASLETPCRSVQMSTSAKTIKCVREWAPGASI</sequence>
<name>A0A4U5MGY1_STECR</name>
<organism evidence="1 2">
    <name type="scientific">Steinernema carpocapsae</name>
    <name type="common">Entomopathogenic nematode</name>
    <dbReference type="NCBI Taxonomy" id="34508"/>
    <lineage>
        <taxon>Eukaryota</taxon>
        <taxon>Metazoa</taxon>
        <taxon>Ecdysozoa</taxon>
        <taxon>Nematoda</taxon>
        <taxon>Chromadorea</taxon>
        <taxon>Rhabditida</taxon>
        <taxon>Tylenchina</taxon>
        <taxon>Panagrolaimomorpha</taxon>
        <taxon>Strongyloidoidea</taxon>
        <taxon>Steinernematidae</taxon>
        <taxon>Steinernema</taxon>
    </lineage>
</organism>
<evidence type="ECO:0000313" key="1">
    <source>
        <dbReference type="EMBL" id="TKR68521.1"/>
    </source>
</evidence>
<protein>
    <submittedName>
        <fullName evidence="1">Uncharacterized protein</fullName>
    </submittedName>
</protein>
<proteinExistence type="predicted"/>
<accession>A0A4U5MGY1</accession>